<sequence length="172" mass="20385">MIRIKQLIFFISICILISCSHKNEFGQNRVNFNLKRIKPNTDNSVYNIIDTTKIYYEISIRDNVGNPVSIPDYKNNYLKFYKDGRVAEFDNINFQDIDSFNPKRADSYLYNLKNGNLVIQVYFKHPQCGQCFIKEKLTKISEDTFELRNDSYVSTYKAIEIPKSFLKYKPDW</sequence>
<name>V6S0M1_9FLAO</name>
<dbReference type="EMBL" id="JRLZ01000036">
    <property type="protein sequence ID" value="KGO92017.1"/>
    <property type="molecule type" value="Genomic_DNA"/>
</dbReference>
<keyword evidence="2" id="KW-1185">Reference proteome</keyword>
<dbReference type="eggNOG" id="ENOG5030R23">
    <property type="taxonomic scope" value="Bacteria"/>
</dbReference>
<dbReference type="OrthoDB" id="1376342at2"/>
<dbReference type="PATRIC" id="fig|1107311.3.peg.2961"/>
<comment type="caution">
    <text evidence="1">The sequence shown here is derived from an EMBL/GenBank/DDBJ whole genome shotgun (WGS) entry which is preliminary data.</text>
</comment>
<proteinExistence type="predicted"/>
<evidence type="ECO:0000313" key="1">
    <source>
        <dbReference type="EMBL" id="KGO92017.1"/>
    </source>
</evidence>
<reference evidence="1 2" key="2">
    <citation type="journal article" date="2015" name="Stand. Genomic Sci.">
        <title>High quality draft genomic sequence of Flavobacterium enshiense DK69(T) and comparison among Flavobacterium genomes.</title>
        <authorList>
            <person name="Zeng Z."/>
            <person name="Chen C."/>
            <person name="Du H."/>
            <person name="Wang G."/>
            <person name="Li M."/>
        </authorList>
    </citation>
    <scope>NUCLEOTIDE SEQUENCE [LARGE SCALE GENOMIC DNA]</scope>
    <source>
        <strain evidence="1 2">DK69</strain>
    </source>
</reference>
<dbReference type="Proteomes" id="UP000030149">
    <property type="component" value="Unassembled WGS sequence"/>
</dbReference>
<dbReference type="AlphaFoldDB" id="V6S0M1"/>
<protein>
    <recommendedName>
        <fullName evidence="3">Lipoprotein</fullName>
    </recommendedName>
</protein>
<evidence type="ECO:0000313" key="2">
    <source>
        <dbReference type="Proteomes" id="UP000030149"/>
    </source>
</evidence>
<reference evidence="2" key="1">
    <citation type="submission" date="2013-09" db="EMBL/GenBank/DDBJ databases">
        <authorList>
            <person name="Zeng Z."/>
            <person name="Chen C."/>
        </authorList>
    </citation>
    <scope>NUCLEOTIDE SEQUENCE [LARGE SCALE GENOMIC DNA]</scope>
    <source>
        <strain evidence="2">DK69</strain>
    </source>
</reference>
<evidence type="ECO:0008006" key="3">
    <source>
        <dbReference type="Google" id="ProtNLM"/>
    </source>
</evidence>
<dbReference type="RefSeq" id="WP_023574949.1">
    <property type="nucleotide sequence ID" value="NZ_AVCS01000029.1"/>
</dbReference>
<gene>
    <name evidence="1" type="ORF">Q767_15815</name>
</gene>
<accession>V6S0M1</accession>
<organism evidence="1 2">
    <name type="scientific">Flavobacterium enshiense DK69</name>
    <dbReference type="NCBI Taxonomy" id="1107311"/>
    <lineage>
        <taxon>Bacteria</taxon>
        <taxon>Pseudomonadati</taxon>
        <taxon>Bacteroidota</taxon>
        <taxon>Flavobacteriia</taxon>
        <taxon>Flavobacteriales</taxon>
        <taxon>Flavobacteriaceae</taxon>
        <taxon>Flavobacterium</taxon>
    </lineage>
</organism>
<dbReference type="PROSITE" id="PS51257">
    <property type="entry name" value="PROKAR_LIPOPROTEIN"/>
    <property type="match status" value="1"/>
</dbReference>